<keyword evidence="4 5" id="KW-0472">Membrane</keyword>
<keyword evidence="3 5" id="KW-1133">Transmembrane helix</keyword>
<proteinExistence type="predicted"/>
<feature type="transmembrane region" description="Helical" evidence="5">
    <location>
        <begin position="42"/>
        <end position="61"/>
    </location>
</feature>
<dbReference type="EMBL" id="FOMW01000006">
    <property type="protein sequence ID" value="SFE25265.1"/>
    <property type="molecule type" value="Genomic_DNA"/>
</dbReference>
<keyword evidence="6" id="KW-0489">Methyltransferase</keyword>
<reference evidence="7" key="1">
    <citation type="submission" date="2016-10" db="EMBL/GenBank/DDBJ databases">
        <authorList>
            <person name="Varghese N."/>
            <person name="Submissions S."/>
        </authorList>
    </citation>
    <scope>NUCLEOTIDE SEQUENCE [LARGE SCALE GENOMIC DNA]</scope>
    <source>
        <strain evidence="7">DSM 11443</strain>
    </source>
</reference>
<dbReference type="RefSeq" id="WP_093923596.1">
    <property type="nucleotide sequence ID" value="NZ_FOMW01000006.1"/>
</dbReference>
<evidence type="ECO:0000256" key="5">
    <source>
        <dbReference type="SAM" id="Phobius"/>
    </source>
</evidence>
<name>A0A1I1Z0C6_9RHOB</name>
<dbReference type="AlphaFoldDB" id="A0A1I1Z0C6"/>
<feature type="transmembrane region" description="Helical" evidence="5">
    <location>
        <begin position="68"/>
        <end position="86"/>
    </location>
</feature>
<keyword evidence="6" id="KW-0808">Transferase</keyword>
<dbReference type="InterPro" id="IPR007269">
    <property type="entry name" value="ICMT_MeTrfase"/>
</dbReference>
<dbReference type="GO" id="GO:0016020">
    <property type="term" value="C:membrane"/>
    <property type="evidence" value="ECO:0007669"/>
    <property type="project" value="UniProtKB-SubCell"/>
</dbReference>
<comment type="subcellular location">
    <subcellularLocation>
        <location evidence="1">Membrane</location>
        <topology evidence="1">Multi-pass membrane protein</topology>
    </subcellularLocation>
</comment>
<dbReference type="STRING" id="74348.SAMN04488523_10616"/>
<dbReference type="Gene3D" id="1.20.120.1630">
    <property type="match status" value="1"/>
</dbReference>
<organism evidence="6 7">
    <name type="scientific">Sulfitobacter brevis</name>
    <dbReference type="NCBI Taxonomy" id="74348"/>
    <lineage>
        <taxon>Bacteria</taxon>
        <taxon>Pseudomonadati</taxon>
        <taxon>Pseudomonadota</taxon>
        <taxon>Alphaproteobacteria</taxon>
        <taxon>Rhodobacterales</taxon>
        <taxon>Roseobacteraceae</taxon>
        <taxon>Sulfitobacter</taxon>
    </lineage>
</organism>
<dbReference type="Pfam" id="PF04140">
    <property type="entry name" value="ICMT"/>
    <property type="match status" value="1"/>
</dbReference>
<sequence length="161" mass="17527">MTLATALFLGFIVVQRLAELVIARRNTSKLMAAGAREVGAGHYPVMVALHASWVVALLIFGFDQAIHAGWLVLYVLLQIARVWILSTLGSRWTTRIIVTDTPLVASGPFRVLPHPNYALVVAEIIVAPMVLGLWGVAAVFTLLNALMLRHRIAAEDAALRP</sequence>
<dbReference type="Proteomes" id="UP000198977">
    <property type="component" value="Unassembled WGS sequence"/>
</dbReference>
<feature type="transmembrane region" description="Helical" evidence="5">
    <location>
        <begin position="117"/>
        <end position="143"/>
    </location>
</feature>
<evidence type="ECO:0000256" key="1">
    <source>
        <dbReference type="ARBA" id="ARBA00004141"/>
    </source>
</evidence>
<evidence type="ECO:0000313" key="7">
    <source>
        <dbReference type="Proteomes" id="UP000198977"/>
    </source>
</evidence>
<protein>
    <submittedName>
        <fullName evidence="6">Methyltransferase</fullName>
    </submittedName>
</protein>
<accession>A0A1I1Z0C6</accession>
<dbReference type="OrthoDB" id="7203053at2"/>
<evidence type="ECO:0000256" key="3">
    <source>
        <dbReference type="ARBA" id="ARBA00022989"/>
    </source>
</evidence>
<evidence type="ECO:0000313" key="6">
    <source>
        <dbReference type="EMBL" id="SFE25265.1"/>
    </source>
</evidence>
<dbReference type="GO" id="GO:0032259">
    <property type="term" value="P:methylation"/>
    <property type="evidence" value="ECO:0007669"/>
    <property type="project" value="UniProtKB-KW"/>
</dbReference>
<evidence type="ECO:0000256" key="2">
    <source>
        <dbReference type="ARBA" id="ARBA00022692"/>
    </source>
</evidence>
<dbReference type="GO" id="GO:0004671">
    <property type="term" value="F:protein C-terminal S-isoprenylcysteine carboxyl O-methyltransferase activity"/>
    <property type="evidence" value="ECO:0007669"/>
    <property type="project" value="InterPro"/>
</dbReference>
<gene>
    <name evidence="6" type="ORF">SAMN04488523_10616</name>
</gene>
<keyword evidence="7" id="KW-1185">Reference proteome</keyword>
<evidence type="ECO:0000256" key="4">
    <source>
        <dbReference type="ARBA" id="ARBA00023136"/>
    </source>
</evidence>
<keyword evidence="2 5" id="KW-0812">Transmembrane</keyword>